<evidence type="ECO:0000256" key="4">
    <source>
        <dbReference type="PIRSR" id="PIRSR000390-2"/>
    </source>
</evidence>
<accession>A0A517RGQ0</accession>
<feature type="modified residue" description="N6-(pyridoxal phosphate)lysine" evidence="4">
    <location>
        <position position="189"/>
    </location>
</feature>
<dbReference type="Proteomes" id="UP000317171">
    <property type="component" value="Chromosome"/>
</dbReference>
<dbReference type="Gene3D" id="3.40.640.10">
    <property type="entry name" value="Type I PLP-dependent aspartate aminotransferase-like (Major domain)"/>
    <property type="match status" value="1"/>
</dbReference>
<dbReference type="PIRSF" id="PIRSF000390">
    <property type="entry name" value="PLP_StrS"/>
    <property type="match status" value="1"/>
</dbReference>
<dbReference type="RefSeq" id="WP_145217280.1">
    <property type="nucleotide sequence ID" value="NZ_CP036269.1"/>
</dbReference>
<evidence type="ECO:0000256" key="2">
    <source>
        <dbReference type="ARBA" id="ARBA00037999"/>
    </source>
</evidence>
<gene>
    <name evidence="6" type="primary">fdtB_2</name>
    <name evidence="6" type="ORF">Pan241w_31460</name>
</gene>
<dbReference type="OrthoDB" id="9810913at2"/>
<organism evidence="6 7">
    <name type="scientific">Gimesia alba</name>
    <dbReference type="NCBI Taxonomy" id="2527973"/>
    <lineage>
        <taxon>Bacteria</taxon>
        <taxon>Pseudomonadati</taxon>
        <taxon>Planctomycetota</taxon>
        <taxon>Planctomycetia</taxon>
        <taxon>Planctomycetales</taxon>
        <taxon>Planctomycetaceae</taxon>
        <taxon>Gimesia</taxon>
    </lineage>
</organism>
<evidence type="ECO:0000313" key="7">
    <source>
        <dbReference type="Proteomes" id="UP000317171"/>
    </source>
</evidence>
<dbReference type="GO" id="GO:0000271">
    <property type="term" value="P:polysaccharide biosynthetic process"/>
    <property type="evidence" value="ECO:0007669"/>
    <property type="project" value="TreeGrafter"/>
</dbReference>
<dbReference type="PANTHER" id="PTHR30244:SF36">
    <property type="entry name" value="3-OXO-GLUCOSE-6-PHOSPHATE:GLUTAMATE AMINOTRANSFERASE"/>
    <property type="match status" value="1"/>
</dbReference>
<dbReference type="InterPro" id="IPR015421">
    <property type="entry name" value="PyrdxlP-dep_Trfase_major"/>
</dbReference>
<dbReference type="EMBL" id="CP036269">
    <property type="protein sequence ID" value="QDT43049.1"/>
    <property type="molecule type" value="Genomic_DNA"/>
</dbReference>
<dbReference type="InterPro" id="IPR015424">
    <property type="entry name" value="PyrdxlP-dep_Trfase"/>
</dbReference>
<evidence type="ECO:0000256" key="3">
    <source>
        <dbReference type="PIRSR" id="PIRSR000390-1"/>
    </source>
</evidence>
<dbReference type="InterPro" id="IPR015422">
    <property type="entry name" value="PyrdxlP-dep_Trfase_small"/>
</dbReference>
<comment type="similarity">
    <text evidence="2 5">Belongs to the DegT/DnrJ/EryC1 family.</text>
</comment>
<dbReference type="Gene3D" id="3.90.1150.10">
    <property type="entry name" value="Aspartate Aminotransferase, domain 1"/>
    <property type="match status" value="1"/>
</dbReference>
<keyword evidence="7" id="KW-1185">Reference proteome</keyword>
<evidence type="ECO:0000313" key="6">
    <source>
        <dbReference type="EMBL" id="QDT43049.1"/>
    </source>
</evidence>
<protein>
    <submittedName>
        <fullName evidence="6">dTDP-3-amino-3,6-dideoxy-alpha-D-galactopyranose transaminase</fullName>
        <ecNumber evidence="6">2.6.1.90</ecNumber>
    </submittedName>
</protein>
<sequence>MKILFNQPKRENDELSLEINAAIKNVLESGIYILGNNVTTFEEEFAAYCNAKYCYTVGNGTDALEIALRALDIGESDEVITVANAGGYSTTACNLVGATPVYIDVDENRLLLNVDQISSAVSPKTKCVIATHLYGQAVDIKQLRAALDAARHTEVKILEDCAQAHGATSHGKKVGALGDIATFSFYPTKNLGALGDGGAITTSCDNLAERCKSLRQYGWTSKYCSTVSDGQNSRLDEIQAAILRVKLKQLDAYNQRRQEICAHLHESCQGIVDVVTTPCDDHVSHLFVVRNKNREKICKTLNANGIATDIHYPILDLDQQSMKNKSYRSLELTYSNQATQEIFSLPCYTGITSVELDHIRQIFQSKISEITKDQ</sequence>
<dbReference type="PANTHER" id="PTHR30244">
    <property type="entry name" value="TRANSAMINASE"/>
    <property type="match status" value="1"/>
</dbReference>
<dbReference type="GO" id="GO:0030170">
    <property type="term" value="F:pyridoxal phosphate binding"/>
    <property type="evidence" value="ECO:0007669"/>
    <property type="project" value="TreeGrafter"/>
</dbReference>
<dbReference type="Pfam" id="PF01041">
    <property type="entry name" value="DegT_DnrJ_EryC1"/>
    <property type="match status" value="1"/>
</dbReference>
<evidence type="ECO:0000256" key="1">
    <source>
        <dbReference type="ARBA" id="ARBA00022898"/>
    </source>
</evidence>
<name>A0A517RGQ0_9PLAN</name>
<dbReference type="CDD" id="cd00616">
    <property type="entry name" value="AHBA_syn"/>
    <property type="match status" value="1"/>
</dbReference>
<dbReference type="GO" id="GO:0008483">
    <property type="term" value="F:transaminase activity"/>
    <property type="evidence" value="ECO:0007669"/>
    <property type="project" value="UniProtKB-KW"/>
</dbReference>
<feature type="active site" description="Proton acceptor" evidence="3">
    <location>
        <position position="189"/>
    </location>
</feature>
<keyword evidence="1 4" id="KW-0663">Pyridoxal phosphate</keyword>
<keyword evidence="6" id="KW-0808">Transferase</keyword>
<dbReference type="InterPro" id="IPR000653">
    <property type="entry name" value="DegT/StrS_aminotransferase"/>
</dbReference>
<keyword evidence="6" id="KW-0032">Aminotransferase</keyword>
<dbReference type="SUPFAM" id="SSF53383">
    <property type="entry name" value="PLP-dependent transferases"/>
    <property type="match status" value="1"/>
</dbReference>
<evidence type="ECO:0000256" key="5">
    <source>
        <dbReference type="RuleBase" id="RU004508"/>
    </source>
</evidence>
<dbReference type="EC" id="2.6.1.90" evidence="6"/>
<dbReference type="AlphaFoldDB" id="A0A517RGQ0"/>
<reference evidence="6 7" key="1">
    <citation type="submission" date="2019-02" db="EMBL/GenBank/DDBJ databases">
        <title>Deep-cultivation of Planctomycetes and their phenomic and genomic characterization uncovers novel biology.</title>
        <authorList>
            <person name="Wiegand S."/>
            <person name="Jogler M."/>
            <person name="Boedeker C."/>
            <person name="Pinto D."/>
            <person name="Vollmers J."/>
            <person name="Rivas-Marin E."/>
            <person name="Kohn T."/>
            <person name="Peeters S.H."/>
            <person name="Heuer A."/>
            <person name="Rast P."/>
            <person name="Oberbeckmann S."/>
            <person name="Bunk B."/>
            <person name="Jeske O."/>
            <person name="Meyerdierks A."/>
            <person name="Storesund J.E."/>
            <person name="Kallscheuer N."/>
            <person name="Luecker S."/>
            <person name="Lage O.M."/>
            <person name="Pohl T."/>
            <person name="Merkel B.J."/>
            <person name="Hornburger P."/>
            <person name="Mueller R.-W."/>
            <person name="Bruemmer F."/>
            <person name="Labrenz M."/>
            <person name="Spormann A.M."/>
            <person name="Op den Camp H."/>
            <person name="Overmann J."/>
            <person name="Amann R."/>
            <person name="Jetten M.S.M."/>
            <person name="Mascher T."/>
            <person name="Medema M.H."/>
            <person name="Devos D.P."/>
            <person name="Kaster A.-K."/>
            <person name="Ovreas L."/>
            <person name="Rohde M."/>
            <person name="Galperin M.Y."/>
            <person name="Jogler C."/>
        </authorList>
    </citation>
    <scope>NUCLEOTIDE SEQUENCE [LARGE SCALE GENOMIC DNA]</scope>
    <source>
        <strain evidence="6 7">Pan241w</strain>
    </source>
</reference>
<proteinExistence type="inferred from homology"/>
<dbReference type="KEGG" id="gaz:Pan241w_31460"/>